<evidence type="ECO:0000256" key="3">
    <source>
        <dbReference type="ARBA" id="ARBA00004496"/>
    </source>
</evidence>
<gene>
    <name evidence="14" type="ORF">SCLCIDRAFT_45012</name>
</gene>
<feature type="domain" description="DDE Tnp4" evidence="13">
    <location>
        <begin position="19"/>
        <end position="126"/>
    </location>
</feature>
<keyword evidence="8" id="KW-0479">Metal-binding</keyword>
<evidence type="ECO:0000256" key="8">
    <source>
        <dbReference type="ARBA" id="ARBA00022723"/>
    </source>
</evidence>
<dbReference type="PANTHER" id="PTHR22930:SF259">
    <property type="entry name" value="OS08G0106900 PROTEIN"/>
    <property type="match status" value="1"/>
</dbReference>
<protein>
    <recommendedName>
        <fullName evidence="5">Putative nuclease HARBI1</fullName>
    </recommendedName>
    <alternativeName>
        <fullName evidence="11">Harbinger transposase-derived nuclease</fullName>
    </alternativeName>
</protein>
<dbReference type="Proteomes" id="UP000053989">
    <property type="component" value="Unassembled WGS sequence"/>
</dbReference>
<name>A0A0C3CMU5_9AGAM</name>
<dbReference type="PRINTS" id="PR02086">
    <property type="entry name" value="PUTNUCHARBI1"/>
</dbReference>
<keyword evidence="15" id="KW-1185">Reference proteome</keyword>
<evidence type="ECO:0000256" key="5">
    <source>
        <dbReference type="ARBA" id="ARBA00015519"/>
    </source>
</evidence>
<dbReference type="Pfam" id="PF13359">
    <property type="entry name" value="DDE_Tnp_4"/>
    <property type="match status" value="1"/>
</dbReference>
<feature type="non-terminal residue" evidence="14">
    <location>
        <position position="134"/>
    </location>
</feature>
<keyword evidence="10" id="KW-0539">Nucleus</keyword>
<evidence type="ECO:0000256" key="4">
    <source>
        <dbReference type="ARBA" id="ARBA00006958"/>
    </source>
</evidence>
<dbReference type="HOGENOM" id="CLU_156968_0_0_1"/>
<evidence type="ECO:0000259" key="13">
    <source>
        <dbReference type="Pfam" id="PF13359"/>
    </source>
</evidence>
<evidence type="ECO:0000256" key="6">
    <source>
        <dbReference type="ARBA" id="ARBA00022490"/>
    </source>
</evidence>
<reference evidence="14 15" key="1">
    <citation type="submission" date="2014-04" db="EMBL/GenBank/DDBJ databases">
        <authorList>
            <consortium name="DOE Joint Genome Institute"/>
            <person name="Kuo A."/>
            <person name="Kohler A."/>
            <person name="Nagy L.G."/>
            <person name="Floudas D."/>
            <person name="Copeland A."/>
            <person name="Barry K.W."/>
            <person name="Cichocki N."/>
            <person name="Veneault-Fourrey C."/>
            <person name="LaButti K."/>
            <person name="Lindquist E.A."/>
            <person name="Lipzen A."/>
            <person name="Lundell T."/>
            <person name="Morin E."/>
            <person name="Murat C."/>
            <person name="Sun H."/>
            <person name="Tunlid A."/>
            <person name="Henrissat B."/>
            <person name="Grigoriev I.V."/>
            <person name="Hibbett D.S."/>
            <person name="Martin F."/>
            <person name="Nordberg H.P."/>
            <person name="Cantor M.N."/>
            <person name="Hua S.X."/>
        </authorList>
    </citation>
    <scope>NUCLEOTIDE SEQUENCE [LARGE SCALE GENOMIC DNA]</scope>
    <source>
        <strain evidence="14 15">Foug A</strain>
    </source>
</reference>
<dbReference type="AlphaFoldDB" id="A0A0C3CMU5"/>
<accession>A0A0C3CMU5</accession>
<evidence type="ECO:0000256" key="7">
    <source>
        <dbReference type="ARBA" id="ARBA00022722"/>
    </source>
</evidence>
<sequence>KIVNNYRFWPYFKDAVGAIDGSHIPASPPQRDHAIYHNRKGFVSQNCLFACDFGMRFTYVLTGWEGSATDARIFQDACTSSLEIPAGKYFLTDAGFPSMPGALVPYRSTRYHLAEWHKASLRPANREELFNLCH</sequence>
<organism evidence="14 15">
    <name type="scientific">Scleroderma citrinum Foug A</name>
    <dbReference type="NCBI Taxonomy" id="1036808"/>
    <lineage>
        <taxon>Eukaryota</taxon>
        <taxon>Fungi</taxon>
        <taxon>Dikarya</taxon>
        <taxon>Basidiomycota</taxon>
        <taxon>Agaricomycotina</taxon>
        <taxon>Agaricomycetes</taxon>
        <taxon>Agaricomycetidae</taxon>
        <taxon>Boletales</taxon>
        <taxon>Sclerodermatineae</taxon>
        <taxon>Sclerodermataceae</taxon>
        <taxon>Scleroderma</taxon>
    </lineage>
</organism>
<dbReference type="InterPro" id="IPR027806">
    <property type="entry name" value="HARBI1_dom"/>
</dbReference>
<dbReference type="GO" id="GO:0004518">
    <property type="term" value="F:nuclease activity"/>
    <property type="evidence" value="ECO:0007669"/>
    <property type="project" value="UniProtKB-KW"/>
</dbReference>
<dbReference type="PANTHER" id="PTHR22930">
    <property type="match status" value="1"/>
</dbReference>
<dbReference type="InterPro" id="IPR045249">
    <property type="entry name" value="HARBI1-like"/>
</dbReference>
<evidence type="ECO:0000256" key="10">
    <source>
        <dbReference type="ARBA" id="ARBA00023242"/>
    </source>
</evidence>
<keyword evidence="7" id="KW-0540">Nuclease</keyword>
<feature type="non-terminal residue" evidence="14">
    <location>
        <position position="1"/>
    </location>
</feature>
<dbReference type="GO" id="GO:0005737">
    <property type="term" value="C:cytoplasm"/>
    <property type="evidence" value="ECO:0007669"/>
    <property type="project" value="UniProtKB-SubCell"/>
</dbReference>
<evidence type="ECO:0000313" key="14">
    <source>
        <dbReference type="EMBL" id="KIM50005.1"/>
    </source>
</evidence>
<evidence type="ECO:0000256" key="12">
    <source>
        <dbReference type="ARBA" id="ARBA00045850"/>
    </source>
</evidence>
<keyword evidence="6" id="KW-0963">Cytoplasm</keyword>
<comment type="cofactor">
    <cofactor evidence="1">
        <name>a divalent metal cation</name>
        <dbReference type="ChEBI" id="CHEBI:60240"/>
    </cofactor>
</comment>
<comment type="function">
    <text evidence="12">Transposase-derived protein that may have nuclease activity. Does not have transposase activity.</text>
</comment>
<evidence type="ECO:0000256" key="2">
    <source>
        <dbReference type="ARBA" id="ARBA00004123"/>
    </source>
</evidence>
<reference evidence="15" key="2">
    <citation type="submission" date="2015-01" db="EMBL/GenBank/DDBJ databases">
        <title>Evolutionary Origins and Diversification of the Mycorrhizal Mutualists.</title>
        <authorList>
            <consortium name="DOE Joint Genome Institute"/>
            <consortium name="Mycorrhizal Genomics Consortium"/>
            <person name="Kohler A."/>
            <person name="Kuo A."/>
            <person name="Nagy L.G."/>
            <person name="Floudas D."/>
            <person name="Copeland A."/>
            <person name="Barry K.W."/>
            <person name="Cichocki N."/>
            <person name="Veneault-Fourrey C."/>
            <person name="LaButti K."/>
            <person name="Lindquist E.A."/>
            <person name="Lipzen A."/>
            <person name="Lundell T."/>
            <person name="Morin E."/>
            <person name="Murat C."/>
            <person name="Riley R."/>
            <person name="Ohm R."/>
            <person name="Sun H."/>
            <person name="Tunlid A."/>
            <person name="Henrissat B."/>
            <person name="Grigoriev I.V."/>
            <person name="Hibbett D.S."/>
            <person name="Martin F."/>
        </authorList>
    </citation>
    <scope>NUCLEOTIDE SEQUENCE [LARGE SCALE GENOMIC DNA]</scope>
    <source>
        <strain evidence="15">Foug A</strain>
    </source>
</reference>
<dbReference type="OrthoDB" id="2629668at2759"/>
<dbReference type="InterPro" id="IPR026103">
    <property type="entry name" value="HARBI1_animal"/>
</dbReference>
<comment type="subcellular location">
    <subcellularLocation>
        <location evidence="3">Cytoplasm</location>
    </subcellularLocation>
    <subcellularLocation>
        <location evidence="2">Nucleus</location>
    </subcellularLocation>
</comment>
<comment type="similarity">
    <text evidence="4">Belongs to the HARBI1 family.</text>
</comment>
<dbReference type="GO" id="GO:0016787">
    <property type="term" value="F:hydrolase activity"/>
    <property type="evidence" value="ECO:0007669"/>
    <property type="project" value="UniProtKB-KW"/>
</dbReference>
<evidence type="ECO:0000256" key="9">
    <source>
        <dbReference type="ARBA" id="ARBA00022801"/>
    </source>
</evidence>
<dbReference type="EMBL" id="KN822844">
    <property type="protein sequence ID" value="KIM50005.1"/>
    <property type="molecule type" value="Genomic_DNA"/>
</dbReference>
<evidence type="ECO:0000256" key="11">
    <source>
        <dbReference type="ARBA" id="ARBA00030126"/>
    </source>
</evidence>
<dbReference type="GO" id="GO:0005634">
    <property type="term" value="C:nucleus"/>
    <property type="evidence" value="ECO:0007669"/>
    <property type="project" value="UniProtKB-SubCell"/>
</dbReference>
<evidence type="ECO:0000256" key="1">
    <source>
        <dbReference type="ARBA" id="ARBA00001968"/>
    </source>
</evidence>
<proteinExistence type="inferred from homology"/>
<dbReference type="GO" id="GO:0046872">
    <property type="term" value="F:metal ion binding"/>
    <property type="evidence" value="ECO:0007669"/>
    <property type="project" value="UniProtKB-KW"/>
</dbReference>
<keyword evidence="9" id="KW-0378">Hydrolase</keyword>
<evidence type="ECO:0000313" key="15">
    <source>
        <dbReference type="Proteomes" id="UP000053989"/>
    </source>
</evidence>
<dbReference type="InParanoid" id="A0A0C3CMU5"/>